<gene>
    <name evidence="2" type="ordered locus">Mesop_3709</name>
</gene>
<evidence type="ECO:0000259" key="1">
    <source>
        <dbReference type="Pfam" id="PF25176"/>
    </source>
</evidence>
<name>F7XZT7_MESOW</name>
<evidence type="ECO:0000313" key="2">
    <source>
        <dbReference type="EMBL" id="AEH88151.1"/>
    </source>
</evidence>
<evidence type="ECO:0000313" key="3">
    <source>
        <dbReference type="Proteomes" id="UP000001623"/>
    </source>
</evidence>
<accession>F7XZT7</accession>
<dbReference type="STRING" id="536019.Mesop_3709"/>
<proteinExistence type="predicted"/>
<feature type="domain" description="DUF7831" evidence="1">
    <location>
        <begin position="4"/>
        <end position="113"/>
    </location>
</feature>
<protein>
    <recommendedName>
        <fullName evidence="1">DUF7831 domain-containing protein</fullName>
    </recommendedName>
</protein>
<sequence length="129" mass="13787">MPVKYLSWITRDMLQAEPRARFVFGDNAERVGLGGQAASMRGEPNAIGVATLYAPGHYYRADDPLALATVVGDLGNVAVALNRGLTVYVPTDGLGTGLARLPENAPALHRLIVAFFRAAPGKPCPWKDI</sequence>
<dbReference type="InterPro" id="IPR057153">
    <property type="entry name" value="DUF7831"/>
</dbReference>
<dbReference type="HOGENOM" id="CLU_151359_0_0_5"/>
<dbReference type="KEGG" id="mop:Mesop_3709"/>
<dbReference type="eggNOG" id="ENOG5033J39">
    <property type="taxonomic scope" value="Bacteria"/>
</dbReference>
<organism evidence="2 3">
    <name type="scientific">Mesorhizobium opportunistum (strain LMG 24607 / HAMBI 3007 / WSM2075)</name>
    <dbReference type="NCBI Taxonomy" id="536019"/>
    <lineage>
        <taxon>Bacteria</taxon>
        <taxon>Pseudomonadati</taxon>
        <taxon>Pseudomonadota</taxon>
        <taxon>Alphaproteobacteria</taxon>
        <taxon>Hyphomicrobiales</taxon>
        <taxon>Phyllobacteriaceae</taxon>
        <taxon>Mesorhizobium</taxon>
    </lineage>
</organism>
<dbReference type="EMBL" id="CP002279">
    <property type="protein sequence ID" value="AEH88151.1"/>
    <property type="molecule type" value="Genomic_DNA"/>
</dbReference>
<dbReference type="AlphaFoldDB" id="F7XZT7"/>
<reference evidence="2 3" key="1">
    <citation type="submission" date="2010-10" db="EMBL/GenBank/DDBJ databases">
        <title>Complete sequence of Mesorhizobium opportunistum WSM2075.</title>
        <authorList>
            <consortium name="US DOE Joint Genome Institute"/>
            <person name="Lucas S."/>
            <person name="Copeland A."/>
            <person name="Lapidus A."/>
            <person name="Cheng J.-F."/>
            <person name="Bruce D."/>
            <person name="Goodwin L."/>
            <person name="Pitluck S."/>
            <person name="Chertkov O."/>
            <person name="Misra M."/>
            <person name="Detter J.C."/>
            <person name="Han C."/>
            <person name="Tapia R."/>
            <person name="Land M."/>
            <person name="Hauser L."/>
            <person name="Kyrpides N."/>
            <person name="Ovchinnikova G."/>
            <person name="Mavrommatis K.M."/>
            <person name="Tiwari R.P."/>
            <person name="Howieson J.G."/>
            <person name="O'Hara G.W."/>
            <person name="Nandasena K.G."/>
            <person name="Woyke T."/>
        </authorList>
    </citation>
    <scope>NUCLEOTIDE SEQUENCE [LARGE SCALE GENOMIC DNA]</scope>
    <source>
        <strain evidence="3">LMG 24607 / HAMBI 3007 / WSM2075</strain>
    </source>
</reference>
<dbReference type="RefSeq" id="WP_013894835.1">
    <property type="nucleotide sequence ID" value="NC_015675.1"/>
</dbReference>
<dbReference type="Proteomes" id="UP000001623">
    <property type="component" value="Chromosome"/>
</dbReference>
<dbReference type="Pfam" id="PF25176">
    <property type="entry name" value="DUF7831"/>
    <property type="match status" value="1"/>
</dbReference>